<dbReference type="PANTHER" id="PTHR32063:SF0">
    <property type="entry name" value="SWARMING MOTILITY PROTEIN SWRC"/>
    <property type="match status" value="1"/>
</dbReference>
<dbReference type="GO" id="GO:0042910">
    <property type="term" value="F:xenobiotic transmembrane transporter activity"/>
    <property type="evidence" value="ECO:0007669"/>
    <property type="project" value="TreeGrafter"/>
</dbReference>
<dbReference type="SUPFAM" id="SSF82693">
    <property type="entry name" value="Multidrug efflux transporter AcrB pore domain, PN1, PN2, PC1 and PC2 subdomains"/>
    <property type="match status" value="3"/>
</dbReference>
<keyword evidence="1" id="KW-1133">Transmembrane helix</keyword>
<keyword evidence="3" id="KW-1185">Reference proteome</keyword>
<feature type="transmembrane region" description="Helical" evidence="1">
    <location>
        <begin position="802"/>
        <end position="828"/>
    </location>
</feature>
<gene>
    <name evidence="2" type="ORF">GKIL_2405</name>
</gene>
<dbReference type="RefSeq" id="WP_023173829.1">
    <property type="nucleotide sequence ID" value="NC_022600.1"/>
</dbReference>
<keyword evidence="1" id="KW-0812">Transmembrane</keyword>
<feature type="transmembrane region" description="Helical" evidence="1">
    <location>
        <begin position="372"/>
        <end position="391"/>
    </location>
</feature>
<evidence type="ECO:0000313" key="3">
    <source>
        <dbReference type="Proteomes" id="UP000017396"/>
    </source>
</evidence>
<evidence type="ECO:0000313" key="2">
    <source>
        <dbReference type="EMBL" id="AGY58651.1"/>
    </source>
</evidence>
<dbReference type="GO" id="GO:0005886">
    <property type="term" value="C:plasma membrane"/>
    <property type="evidence" value="ECO:0007669"/>
    <property type="project" value="TreeGrafter"/>
</dbReference>
<feature type="transmembrane region" description="Helical" evidence="1">
    <location>
        <begin position="273"/>
        <end position="293"/>
    </location>
</feature>
<dbReference type="Pfam" id="PF00873">
    <property type="entry name" value="ACR_tran"/>
    <property type="match status" value="2"/>
</dbReference>
<feature type="transmembrane region" description="Helical" evidence="1">
    <location>
        <begin position="21"/>
        <end position="41"/>
    </location>
</feature>
<feature type="transmembrane region" description="Helical" evidence="1">
    <location>
        <begin position="299"/>
        <end position="318"/>
    </location>
</feature>
<dbReference type="KEGG" id="glj:GKIL_2405"/>
<dbReference type="PANTHER" id="PTHR32063">
    <property type="match status" value="1"/>
</dbReference>
<dbReference type="Gene3D" id="3.30.70.1320">
    <property type="entry name" value="Multidrug efflux transporter AcrB pore domain like"/>
    <property type="match status" value="2"/>
</dbReference>
<dbReference type="SUPFAM" id="SSF82866">
    <property type="entry name" value="Multidrug efflux transporter AcrB transmembrane domain"/>
    <property type="match status" value="2"/>
</dbReference>
<feature type="transmembrane region" description="Helical" evidence="1">
    <location>
        <begin position="669"/>
        <end position="692"/>
    </location>
</feature>
<dbReference type="HOGENOM" id="CLU_002755_1_2_3"/>
<reference evidence="2 3" key="1">
    <citation type="journal article" date="2013" name="PLoS ONE">
        <title>Cultivation and Complete Genome Sequencing of Gloeobacter kilaueensis sp. nov., from a Lava Cave in Kilauea Caldera, Hawai'i.</title>
        <authorList>
            <person name="Saw J.H."/>
            <person name="Schatz M."/>
            <person name="Brown M.V."/>
            <person name="Kunkel D.D."/>
            <person name="Foster J.S."/>
            <person name="Shick H."/>
            <person name="Christensen S."/>
            <person name="Hou S."/>
            <person name="Wan X."/>
            <person name="Donachie S.P."/>
        </authorList>
    </citation>
    <scope>NUCLEOTIDE SEQUENCE [LARGE SCALE GENOMIC DNA]</scope>
    <source>
        <strain evidence="3">JS</strain>
    </source>
</reference>
<accession>U5QI82</accession>
<dbReference type="InterPro" id="IPR001036">
    <property type="entry name" value="Acrflvin-R"/>
</dbReference>
<keyword evidence="1" id="KW-0472">Membrane</keyword>
<dbReference type="PATRIC" id="fig|1183438.3.peg.2363"/>
<feature type="transmembrane region" description="Helical" evidence="1">
    <location>
        <begin position="245"/>
        <end position="266"/>
    </location>
</feature>
<dbReference type="AlphaFoldDB" id="U5QI82"/>
<sequence length="838" mass="89429">MAETPLRERFNISRLALKYPWLTVGFWLAVSIGGAVSFTSLKYALFPDITFPVVVVNSTLAASDVERTEAQLTRPIEQRLRRMTGVDKVRSSSYPGHSVVSLSLAVGTDPAAASREVRAVVGALSLPVGTRFEVVQVNLNESAVVSYALESDTANLTALAGIARSEIVPALEKVPGVLKVTLLGSGESAVRLGGRDALAVQVIKRENANALVVARQVQQQIDRLHGRFRLVLAATQADYIREASLATVEALALAIALSVLVIFPFLGNWRATLISALAIPTSLLGTFIVMALFGFNLETITLLALALVIGIIIDDAIVDVENIARHLEDGEPPAQAAIAATDEIGLTVTAATLTVVAVFLPVGLMGGVLGQFFRPFGLTVSAAVITSLLVARTLSPLLASRWLKSGTQQPKFSGFPFWPQVIERYRRLLAWSLDHRLGVLGIALASFLGGVALIPLIPKGFIPHLDRGEFNVNYTGELGSSIFESRRVAVEIEAAIRRFPEVQSVFTTIGASGGQTHRGTLYVRLRADRKVKTFDFQDTLRARLPRLAEVDISVDDIPFIENGSQKPVEVAILGEDLSLLNRGALALKDRLTSKSGFVDVALSGAGQYLGEQVEISHLNGRRAIYLTSNLNHGLTINEATAQIEAAARAVLPAGLRLSFGGDTENVSNVFGGFALTLALSVGCILAVLIALFRSWVEPLVIVLALPLAIVGAMVAQFVTHSEFGMISVIGIIFLLGLVNKNAIILVDYINQLRSRGLSTREAILQAGPIRLRPILMTTAAAILGMVPIALGLGAGAELRSPMAIAIIGGLLTSTLLSLIVVPVADSLIADLRAGKYFF</sequence>
<feature type="transmembrane region" description="Helical" evidence="1">
    <location>
        <begin position="437"/>
        <end position="457"/>
    </location>
</feature>
<dbReference type="Gene3D" id="1.20.1640.10">
    <property type="entry name" value="Multidrug efflux transporter AcrB transmembrane domain"/>
    <property type="match status" value="4"/>
</dbReference>
<dbReference type="STRING" id="1183438.GKIL_2405"/>
<dbReference type="Gene3D" id="3.30.70.1440">
    <property type="entry name" value="Multidrug efflux transporter AcrB pore domain"/>
    <property type="match status" value="2"/>
</dbReference>
<proteinExistence type="predicted"/>
<protein>
    <submittedName>
        <fullName evidence="2">Acriflavin resistance protein</fullName>
    </submittedName>
</protein>
<name>U5QI82_GLOK1</name>
<organism evidence="2 3">
    <name type="scientific">Gloeobacter kilaueensis (strain ATCC BAA-2537 / CCAP 1431/1 / ULC 316 / JS1)</name>
    <dbReference type="NCBI Taxonomy" id="1183438"/>
    <lineage>
        <taxon>Bacteria</taxon>
        <taxon>Bacillati</taxon>
        <taxon>Cyanobacteriota</taxon>
        <taxon>Cyanophyceae</taxon>
        <taxon>Gloeobacterales</taxon>
        <taxon>Gloeobacteraceae</taxon>
        <taxon>Gloeobacter</taxon>
    </lineage>
</organism>
<evidence type="ECO:0000256" key="1">
    <source>
        <dbReference type="SAM" id="Phobius"/>
    </source>
</evidence>
<dbReference type="Gene3D" id="3.30.70.1430">
    <property type="entry name" value="Multidrug efflux transporter AcrB pore domain"/>
    <property type="match status" value="2"/>
</dbReference>
<dbReference type="OrthoDB" id="9791035at2"/>
<feature type="transmembrane region" description="Helical" evidence="1">
    <location>
        <begin position="725"/>
        <end position="750"/>
    </location>
</feature>
<feature type="transmembrane region" description="Helical" evidence="1">
    <location>
        <begin position="699"/>
        <end position="719"/>
    </location>
</feature>
<feature type="transmembrane region" description="Helical" evidence="1">
    <location>
        <begin position="344"/>
        <end position="366"/>
    </location>
</feature>
<dbReference type="Proteomes" id="UP000017396">
    <property type="component" value="Chromosome"/>
</dbReference>
<dbReference type="EMBL" id="CP003587">
    <property type="protein sequence ID" value="AGY58651.1"/>
    <property type="molecule type" value="Genomic_DNA"/>
</dbReference>
<dbReference type="eggNOG" id="COG0841">
    <property type="taxonomic scope" value="Bacteria"/>
</dbReference>
<feature type="transmembrane region" description="Helical" evidence="1">
    <location>
        <begin position="771"/>
        <end position="796"/>
    </location>
</feature>